<dbReference type="VEuPathDB" id="TriTrypDB:TvY486_0602820"/>
<accession>G0TX02</accession>
<dbReference type="Pfam" id="PF03188">
    <property type="entry name" value="Cytochrom_B561"/>
    <property type="match status" value="1"/>
</dbReference>
<evidence type="ECO:0000256" key="10">
    <source>
        <dbReference type="ARBA" id="ARBA00023136"/>
    </source>
</evidence>
<keyword evidence="6" id="KW-0479">Metal-binding</keyword>
<dbReference type="Gene3D" id="1.20.120.1770">
    <property type="match status" value="1"/>
</dbReference>
<evidence type="ECO:0000313" key="13">
    <source>
        <dbReference type="EMBL" id="CCC48491.1"/>
    </source>
</evidence>
<dbReference type="InterPro" id="IPR006593">
    <property type="entry name" value="Cyt_b561/ferric_Rdtase_TM"/>
</dbReference>
<evidence type="ECO:0000256" key="4">
    <source>
        <dbReference type="ARBA" id="ARBA00022617"/>
    </source>
</evidence>
<keyword evidence="3" id="KW-0813">Transport</keyword>
<evidence type="ECO:0000256" key="3">
    <source>
        <dbReference type="ARBA" id="ARBA00022448"/>
    </source>
</evidence>
<comment type="subcellular location">
    <subcellularLocation>
        <location evidence="2">Membrane</location>
        <topology evidence="2">Multi-pass membrane protein</topology>
    </subcellularLocation>
</comment>
<dbReference type="EMBL" id="HE573022">
    <property type="protein sequence ID" value="CCC48491.1"/>
    <property type="molecule type" value="Genomic_DNA"/>
</dbReference>
<evidence type="ECO:0000256" key="9">
    <source>
        <dbReference type="ARBA" id="ARBA00023004"/>
    </source>
</evidence>
<evidence type="ECO:0000256" key="2">
    <source>
        <dbReference type="ARBA" id="ARBA00004141"/>
    </source>
</evidence>
<reference evidence="13" key="1">
    <citation type="journal article" date="2012" name="Proc. Natl. Acad. Sci. U.S.A.">
        <title>Antigenic diversity is generated by distinct evolutionary mechanisms in African trypanosome species.</title>
        <authorList>
            <person name="Jackson A.P."/>
            <person name="Berry A."/>
            <person name="Aslett M."/>
            <person name="Allison H.C."/>
            <person name="Burton P."/>
            <person name="Vavrova-Anderson J."/>
            <person name="Brown R."/>
            <person name="Browne H."/>
            <person name="Corton N."/>
            <person name="Hauser H."/>
            <person name="Gamble J."/>
            <person name="Gilderthorp R."/>
            <person name="Marcello L."/>
            <person name="McQuillan J."/>
            <person name="Otto T.D."/>
            <person name="Quail M.A."/>
            <person name="Sanders M.J."/>
            <person name="van Tonder A."/>
            <person name="Ginger M.L."/>
            <person name="Field M.C."/>
            <person name="Barry J.D."/>
            <person name="Hertz-Fowler C."/>
            <person name="Berriman M."/>
        </authorList>
    </citation>
    <scope>NUCLEOTIDE SEQUENCE</scope>
    <source>
        <strain evidence="13">Y486</strain>
    </source>
</reference>
<keyword evidence="7" id="KW-0249">Electron transport</keyword>
<feature type="domain" description="Cytochrome b561" evidence="12">
    <location>
        <begin position="91"/>
        <end position="228"/>
    </location>
</feature>
<keyword evidence="4" id="KW-0349">Heme</keyword>
<dbReference type="PANTHER" id="PTHR15422">
    <property type="entry name" value="OS05G0565100 PROTEIN"/>
    <property type="match status" value="1"/>
</dbReference>
<evidence type="ECO:0000256" key="5">
    <source>
        <dbReference type="ARBA" id="ARBA00022692"/>
    </source>
</evidence>
<evidence type="ECO:0000256" key="11">
    <source>
        <dbReference type="SAM" id="Phobius"/>
    </source>
</evidence>
<dbReference type="InterPro" id="IPR045150">
    <property type="entry name" value="CYB561D1/2"/>
</dbReference>
<evidence type="ECO:0000256" key="7">
    <source>
        <dbReference type="ARBA" id="ARBA00022982"/>
    </source>
</evidence>
<feature type="transmembrane region" description="Helical" evidence="11">
    <location>
        <begin position="166"/>
        <end position="188"/>
    </location>
</feature>
<feature type="transmembrane region" description="Helical" evidence="11">
    <location>
        <begin position="90"/>
        <end position="115"/>
    </location>
</feature>
<keyword evidence="5 11" id="KW-0812">Transmembrane</keyword>
<keyword evidence="8 11" id="KW-1133">Transmembrane helix</keyword>
<gene>
    <name evidence="13" type="ORF">TVY486_0602820</name>
</gene>
<keyword evidence="9" id="KW-0408">Iron</keyword>
<dbReference type="PANTHER" id="PTHR15422:SF45">
    <property type="entry name" value="CYTOCHROME B561 DOMAIN-CONTAINING PROTEIN"/>
    <property type="match status" value="1"/>
</dbReference>
<feature type="transmembrane region" description="Helical" evidence="11">
    <location>
        <begin position="238"/>
        <end position="258"/>
    </location>
</feature>
<feature type="transmembrane region" description="Helical" evidence="11">
    <location>
        <begin position="209"/>
        <end position="232"/>
    </location>
</feature>
<protein>
    <submittedName>
        <fullName evidence="13">Putative conserved ferric reductase transmembrane protei</fullName>
    </submittedName>
</protein>
<proteinExistence type="predicted"/>
<evidence type="ECO:0000259" key="12">
    <source>
        <dbReference type="Pfam" id="PF03188"/>
    </source>
</evidence>
<evidence type="ECO:0000256" key="1">
    <source>
        <dbReference type="ARBA" id="ARBA00001970"/>
    </source>
</evidence>
<dbReference type="AlphaFoldDB" id="G0TX02"/>
<comment type="cofactor">
    <cofactor evidence="1">
        <name>heme b</name>
        <dbReference type="ChEBI" id="CHEBI:60344"/>
    </cofactor>
</comment>
<organism evidence="13">
    <name type="scientific">Trypanosoma vivax (strain Y486)</name>
    <dbReference type="NCBI Taxonomy" id="1055687"/>
    <lineage>
        <taxon>Eukaryota</taxon>
        <taxon>Discoba</taxon>
        <taxon>Euglenozoa</taxon>
        <taxon>Kinetoplastea</taxon>
        <taxon>Metakinetoplastina</taxon>
        <taxon>Trypanosomatida</taxon>
        <taxon>Trypanosomatidae</taxon>
        <taxon>Trypanosoma</taxon>
        <taxon>Duttonella</taxon>
    </lineage>
</organism>
<dbReference type="OMA" id="YHPICMM"/>
<feature type="transmembrane region" description="Helical" evidence="11">
    <location>
        <begin position="136"/>
        <end position="154"/>
    </location>
</feature>
<evidence type="ECO:0000256" key="6">
    <source>
        <dbReference type="ARBA" id="ARBA00022723"/>
    </source>
</evidence>
<keyword evidence="10 11" id="KW-0472">Membrane</keyword>
<dbReference type="GO" id="GO:0046872">
    <property type="term" value="F:metal ion binding"/>
    <property type="evidence" value="ECO:0007669"/>
    <property type="project" value="UniProtKB-KW"/>
</dbReference>
<dbReference type="GO" id="GO:0140575">
    <property type="term" value="F:transmembrane monodehydroascorbate reductase activity"/>
    <property type="evidence" value="ECO:0007669"/>
    <property type="project" value="InterPro"/>
</dbReference>
<feature type="transmembrane region" description="Helical" evidence="11">
    <location>
        <begin position="61"/>
        <end position="78"/>
    </location>
</feature>
<dbReference type="GO" id="GO:0016020">
    <property type="term" value="C:membrane"/>
    <property type="evidence" value="ECO:0007669"/>
    <property type="project" value="UniProtKB-SubCell"/>
</dbReference>
<evidence type="ECO:0000256" key="8">
    <source>
        <dbReference type="ARBA" id="ARBA00022989"/>
    </source>
</evidence>
<sequence length="259" mass="29128">MCSKKANVPLEAVDAQVSFSKGLVSPPRSPCDSEGTESTLYVFSDADTGEDSQSHFTLRNGIRAFAVCSILFFVWLVLRHDSMSWRTLFFYHPLFMMIGFVGVLPELAHTIAVFLGRAQSHQSFGDVLNMHRKYALLLKVVCALGIVVIEWNKFSKYKRHFKSWHGIIGGVCEFTMILETIIGLSMYYNVANRYLNGPQLTKLVRIHRYLGFVMMLTGTISMSLGMFTHFATKVCGSLPVQLVFAIIPFIVSLCPFFGL</sequence>
<name>G0TX02_TRYVY</name>